<evidence type="ECO:0000256" key="3">
    <source>
        <dbReference type="ARBA" id="ARBA00022553"/>
    </source>
</evidence>
<sequence length="1124" mass="128225">MRKLFTYFPYLFFLMLFLFWPSLKTWASKPQVSFKRYTVQDGLSNNYVRKILQDSEGFIWVATEDGLNKFDSYTFQVYKHIPGDSTSLTNHPIVALVEDNDHNVWVGTWGGGIFIYNRKLDNFRQLKHVPQQNTSLSSNYIYDLYKDSKGRIWVGTNGYGLNLCDTQKYTFKSYIHDRQDSTSISHNRVSAITEDKQGKLWIGTIGGGVNQFDPATGIFQRYLHENGNEQSLSHNDVFSILWDSKDRLWVGTWNNGLNLKEGSSHGFTRFSYLPSANNSLTSNQVWALVEDGHNRVWIGTDKGLCLYNEAQKSFYTYHHDSFDPKSLAGNSVKSLYGDKQGRLWVGTNNNGLCLTDPYLTQMGHYYTKIGGNSLTHNDVSAFLAKPSGQVLIGTDGGGLNVLNPARDSFVAYRHDYNNPFSIGSNKIKAMLADRRQGIWIGFWDGGLDYFDSQQKVFTHFRKGKAPVEGQLNNDNVTCLAQDQDGYVWLGTFGGGISRFDPVQKKFTAFTQKANNRADISDNFVWALLVDTLNNVWIGTSNGYLDVLDNKREWFKHIPLQKPGETGYAVRALVEDNKGRIWIGTGGGGLKLLQKKDSTFKTFTVANGLPSNTINAIEEDNKGLLWLGTNQGIVRFDPETERCQIFGISAGVQSLQFNRQASGKLYSGELLFGGNNGFNLFHPDSLKQLTSQVPLVWIDFQIFNKPVPIGKDNSPLQARLNQTQAITLDYKQSVFSIEYAALNYTAPEDIQYAYRLKGFTDESWQQAGTTRKVTYTNLAPKRYVFELTTVTEGTIAVPSRTLTIIITPPWWHTWWARLVFLLATSTLLTVLYYWRIRRIRAQNKKLEKKVTQRTVELQKANESLKEMNRLIQDQKEEIKTHAQELETRVELRTTDLKKTNEELDNFVYRVSHDIRAPLSSILGLVTLIKLEQDPAQQQLYLQMIDKSINKLDGFVKDILDYSRNSRITINQEEINFPELVDNVHAELQYMENAHQLKLLTDFKLEAPHYNDVRRLHIILRNLFSNAIKYQNLHADQSFLHIHIQTDTHFATITVKDNGIGIDPCQQEKVFDMFYRGSQLSNSSGLGLYIVKEAIEKLKGSIHLQSELGVGTTFIIKLPTMQPKEE</sequence>
<dbReference type="PRINTS" id="PR00344">
    <property type="entry name" value="BCTRLSENSOR"/>
</dbReference>
<dbReference type="InterPro" id="IPR013783">
    <property type="entry name" value="Ig-like_fold"/>
</dbReference>
<proteinExistence type="predicted"/>
<keyword evidence="5" id="KW-1133">Transmembrane helix</keyword>
<dbReference type="InterPro" id="IPR036097">
    <property type="entry name" value="HisK_dim/P_sf"/>
</dbReference>
<comment type="caution">
    <text evidence="7">The sequence shown here is derived from an EMBL/GenBank/DDBJ whole genome shotgun (WGS) entry which is preliminary data.</text>
</comment>
<dbReference type="CDD" id="cd00075">
    <property type="entry name" value="HATPase"/>
    <property type="match status" value="1"/>
</dbReference>
<dbReference type="Pfam" id="PF02518">
    <property type="entry name" value="HATPase_c"/>
    <property type="match status" value="1"/>
</dbReference>
<dbReference type="Gene3D" id="3.30.565.10">
    <property type="entry name" value="Histidine kinase-like ATPase, C-terminal domain"/>
    <property type="match status" value="1"/>
</dbReference>
<dbReference type="InterPro" id="IPR011123">
    <property type="entry name" value="Y_Y_Y"/>
</dbReference>
<dbReference type="EC" id="2.7.13.3" evidence="2"/>
<keyword evidence="5" id="KW-0812">Transmembrane</keyword>
<feature type="domain" description="Histidine kinase" evidence="6">
    <location>
        <begin position="908"/>
        <end position="1120"/>
    </location>
</feature>
<evidence type="ECO:0000313" key="7">
    <source>
        <dbReference type="EMBL" id="MDO1444988.1"/>
    </source>
</evidence>
<dbReference type="PANTHER" id="PTHR43547">
    <property type="entry name" value="TWO-COMPONENT HISTIDINE KINASE"/>
    <property type="match status" value="1"/>
</dbReference>
<dbReference type="Gene3D" id="2.60.40.10">
    <property type="entry name" value="Immunoglobulins"/>
    <property type="match status" value="1"/>
</dbReference>
<dbReference type="Pfam" id="PF00512">
    <property type="entry name" value="HisKA"/>
    <property type="match status" value="1"/>
</dbReference>
<dbReference type="CDD" id="cd00082">
    <property type="entry name" value="HisKA"/>
    <property type="match status" value="1"/>
</dbReference>
<protein>
    <recommendedName>
        <fullName evidence="2">histidine kinase</fullName>
        <ecNumber evidence="2">2.7.13.3</ecNumber>
    </recommendedName>
</protein>
<dbReference type="Gene3D" id="1.10.287.130">
    <property type="match status" value="1"/>
</dbReference>
<dbReference type="InterPro" id="IPR036890">
    <property type="entry name" value="HATPase_C_sf"/>
</dbReference>
<name>A0ABT8R161_9BACT</name>
<dbReference type="InterPro" id="IPR004358">
    <property type="entry name" value="Sig_transdc_His_kin-like_C"/>
</dbReference>
<dbReference type="Pfam" id="PF07495">
    <property type="entry name" value="Y_Y_Y"/>
    <property type="match status" value="1"/>
</dbReference>
<dbReference type="SUPFAM" id="SSF47384">
    <property type="entry name" value="Homodimeric domain of signal transducing histidine kinase"/>
    <property type="match status" value="1"/>
</dbReference>
<dbReference type="RefSeq" id="WP_302035788.1">
    <property type="nucleotide sequence ID" value="NZ_JAUKPO010000001.1"/>
</dbReference>
<feature type="transmembrane region" description="Helical" evidence="5">
    <location>
        <begin position="813"/>
        <end position="833"/>
    </location>
</feature>
<keyword evidence="5" id="KW-0472">Membrane</keyword>
<dbReference type="Gene3D" id="2.130.10.10">
    <property type="entry name" value="YVTN repeat-like/Quinoprotein amine dehydrogenase"/>
    <property type="match status" value="4"/>
</dbReference>
<evidence type="ECO:0000259" key="6">
    <source>
        <dbReference type="PROSITE" id="PS50109"/>
    </source>
</evidence>
<dbReference type="InterPro" id="IPR003594">
    <property type="entry name" value="HATPase_dom"/>
</dbReference>
<accession>A0ABT8R161</accession>
<dbReference type="PROSITE" id="PS50109">
    <property type="entry name" value="HIS_KIN"/>
    <property type="match status" value="1"/>
</dbReference>
<dbReference type="InterPro" id="IPR005467">
    <property type="entry name" value="His_kinase_dom"/>
</dbReference>
<dbReference type="Pfam" id="PF07494">
    <property type="entry name" value="Reg_prop"/>
    <property type="match status" value="11"/>
</dbReference>
<dbReference type="EMBL" id="JAUKPO010000001">
    <property type="protein sequence ID" value="MDO1444988.1"/>
    <property type="molecule type" value="Genomic_DNA"/>
</dbReference>
<evidence type="ECO:0000256" key="4">
    <source>
        <dbReference type="SAM" id="Coils"/>
    </source>
</evidence>
<dbReference type="SMART" id="SM00387">
    <property type="entry name" value="HATPase_c"/>
    <property type="match status" value="1"/>
</dbReference>
<keyword evidence="8" id="KW-1185">Reference proteome</keyword>
<dbReference type="SMART" id="SM00388">
    <property type="entry name" value="HisKA"/>
    <property type="match status" value="1"/>
</dbReference>
<keyword evidence="4" id="KW-0175">Coiled coil</keyword>
<dbReference type="InterPro" id="IPR011110">
    <property type="entry name" value="Reg_prop"/>
</dbReference>
<dbReference type="SUPFAM" id="SSF55874">
    <property type="entry name" value="ATPase domain of HSP90 chaperone/DNA topoisomerase II/histidine kinase"/>
    <property type="match status" value="1"/>
</dbReference>
<comment type="catalytic activity">
    <reaction evidence="1">
        <text>ATP + protein L-histidine = ADP + protein N-phospho-L-histidine.</text>
        <dbReference type="EC" id="2.7.13.3"/>
    </reaction>
</comment>
<evidence type="ECO:0000313" key="8">
    <source>
        <dbReference type="Proteomes" id="UP001168528"/>
    </source>
</evidence>
<organism evidence="7 8">
    <name type="scientific">Rhodocytophaga aerolata</name>
    <dbReference type="NCBI Taxonomy" id="455078"/>
    <lineage>
        <taxon>Bacteria</taxon>
        <taxon>Pseudomonadati</taxon>
        <taxon>Bacteroidota</taxon>
        <taxon>Cytophagia</taxon>
        <taxon>Cytophagales</taxon>
        <taxon>Rhodocytophagaceae</taxon>
        <taxon>Rhodocytophaga</taxon>
    </lineage>
</organism>
<dbReference type="InterPro" id="IPR015943">
    <property type="entry name" value="WD40/YVTN_repeat-like_dom_sf"/>
</dbReference>
<dbReference type="Proteomes" id="UP001168528">
    <property type="component" value="Unassembled WGS sequence"/>
</dbReference>
<evidence type="ECO:0000256" key="2">
    <source>
        <dbReference type="ARBA" id="ARBA00012438"/>
    </source>
</evidence>
<keyword evidence="3" id="KW-0597">Phosphoprotein</keyword>
<gene>
    <name evidence="7" type="ORF">Q0590_01935</name>
</gene>
<evidence type="ECO:0000256" key="1">
    <source>
        <dbReference type="ARBA" id="ARBA00000085"/>
    </source>
</evidence>
<reference evidence="7" key="1">
    <citation type="submission" date="2023-07" db="EMBL/GenBank/DDBJ databases">
        <title>The genome sequence of Rhodocytophaga aerolata KACC 12507.</title>
        <authorList>
            <person name="Zhang X."/>
        </authorList>
    </citation>
    <scope>NUCLEOTIDE SEQUENCE</scope>
    <source>
        <strain evidence="7">KACC 12507</strain>
    </source>
</reference>
<feature type="coiled-coil region" evidence="4">
    <location>
        <begin position="842"/>
        <end position="901"/>
    </location>
</feature>
<evidence type="ECO:0000256" key="5">
    <source>
        <dbReference type="SAM" id="Phobius"/>
    </source>
</evidence>
<dbReference type="SUPFAM" id="SSF63829">
    <property type="entry name" value="Calcium-dependent phosphotriesterase"/>
    <property type="match status" value="3"/>
</dbReference>
<dbReference type="InterPro" id="IPR003661">
    <property type="entry name" value="HisK_dim/P_dom"/>
</dbReference>
<dbReference type="PANTHER" id="PTHR43547:SF2">
    <property type="entry name" value="HYBRID SIGNAL TRANSDUCTION HISTIDINE KINASE C"/>
    <property type="match status" value="1"/>
</dbReference>